<name>A0AAN9IB73_CROPI</name>
<dbReference type="PANTHER" id="PTHR35161">
    <property type="entry name" value="OS02G0303100 PROTEIN"/>
    <property type="match status" value="1"/>
</dbReference>
<evidence type="ECO:0000313" key="2">
    <source>
        <dbReference type="Proteomes" id="UP001372338"/>
    </source>
</evidence>
<comment type="caution">
    <text evidence="1">The sequence shown here is derived from an EMBL/GenBank/DDBJ whole genome shotgun (WGS) entry which is preliminary data.</text>
</comment>
<gene>
    <name evidence="1" type="ORF">RIF29_19194</name>
</gene>
<evidence type="ECO:0008006" key="3">
    <source>
        <dbReference type="Google" id="ProtNLM"/>
    </source>
</evidence>
<sequence>MAENTHFFQPSREVVVDGNFAWYKADATHRLFAVKVCKDDSDCDFLLQRFVNISCKTHSPRILHGEFYKGYKPPDSRSKSNKDYTCYYLVYENAQPLADVNNHSFYRLCIRDILEGIYDVHNKHRMCHNNISNDRDAIVVSKSGGKLGAIKGCQGRCFNHVGRDLVDLRDVVSRHLNLGSGNPNKFLQFLRDLRYKPRYFAPATPFRLLAGHPIWMSPAARMHIRYAFYNKLKRLPAIDQRNFRKGCRHRIMLQRLQFGGWKSFAMNHDILKDVLTFHHKSRERDNEERNDDSYVDADETYLDSLSQGDRQEKLIMSFLRFARNCACHITSLSASAIEELLEENWPNLLCAAYDLIVSDSHSSLYGVLCQKLGTFTWKFGWGCGNLVGDDHPLPSVAEA</sequence>
<dbReference type="EMBL" id="JAYWIO010000004">
    <property type="protein sequence ID" value="KAK7266546.1"/>
    <property type="molecule type" value="Genomic_DNA"/>
</dbReference>
<dbReference type="Proteomes" id="UP001372338">
    <property type="component" value="Unassembled WGS sequence"/>
</dbReference>
<proteinExistence type="predicted"/>
<accession>A0AAN9IB73</accession>
<reference evidence="1 2" key="1">
    <citation type="submission" date="2024-01" db="EMBL/GenBank/DDBJ databases">
        <title>The genomes of 5 underutilized Papilionoideae crops provide insights into root nodulation and disease resistanc.</title>
        <authorList>
            <person name="Yuan L."/>
        </authorList>
    </citation>
    <scope>NUCLEOTIDE SEQUENCE [LARGE SCALE GENOMIC DNA]</scope>
    <source>
        <strain evidence="1">ZHUSHIDOU_FW_LH</strain>
        <tissue evidence="1">Leaf</tissue>
    </source>
</reference>
<evidence type="ECO:0000313" key="1">
    <source>
        <dbReference type="EMBL" id="KAK7266546.1"/>
    </source>
</evidence>
<protein>
    <recommendedName>
        <fullName evidence="3">Protein kinase domain-containing protein</fullName>
    </recommendedName>
</protein>
<dbReference type="AlphaFoldDB" id="A0AAN9IB73"/>
<organism evidence="1 2">
    <name type="scientific">Crotalaria pallida</name>
    <name type="common">Smooth rattlebox</name>
    <name type="synonym">Crotalaria striata</name>
    <dbReference type="NCBI Taxonomy" id="3830"/>
    <lineage>
        <taxon>Eukaryota</taxon>
        <taxon>Viridiplantae</taxon>
        <taxon>Streptophyta</taxon>
        <taxon>Embryophyta</taxon>
        <taxon>Tracheophyta</taxon>
        <taxon>Spermatophyta</taxon>
        <taxon>Magnoliopsida</taxon>
        <taxon>eudicotyledons</taxon>
        <taxon>Gunneridae</taxon>
        <taxon>Pentapetalae</taxon>
        <taxon>rosids</taxon>
        <taxon>fabids</taxon>
        <taxon>Fabales</taxon>
        <taxon>Fabaceae</taxon>
        <taxon>Papilionoideae</taxon>
        <taxon>50 kb inversion clade</taxon>
        <taxon>genistoids sensu lato</taxon>
        <taxon>core genistoids</taxon>
        <taxon>Crotalarieae</taxon>
        <taxon>Crotalaria</taxon>
    </lineage>
</organism>
<keyword evidence="2" id="KW-1185">Reference proteome</keyword>
<dbReference type="PANTHER" id="PTHR35161:SF22">
    <property type="match status" value="1"/>
</dbReference>